<keyword evidence="8 13" id="KW-0460">Magnesium</keyword>
<evidence type="ECO:0000256" key="4">
    <source>
        <dbReference type="ARBA" id="ARBA00022723"/>
    </source>
</evidence>
<evidence type="ECO:0000256" key="9">
    <source>
        <dbReference type="ARBA" id="ARBA00023172"/>
    </source>
</evidence>
<dbReference type="GO" id="GO:0008821">
    <property type="term" value="F:crossover junction DNA endonuclease activity"/>
    <property type="evidence" value="ECO:0007669"/>
    <property type="project" value="UniProtKB-EC"/>
</dbReference>
<feature type="site" description="Transition state stabilizer" evidence="13">
    <location>
        <position position="75"/>
    </location>
</feature>
<dbReference type="EC" id="3.1.21.10" evidence="13"/>
<evidence type="ECO:0000256" key="13">
    <source>
        <dbReference type="HAMAP-Rule" id="MF_00130"/>
    </source>
</evidence>
<comment type="function">
    <text evidence="13">Endonuclease that resolves Holliday junction intermediates in genetic recombination. Cleaves mobile four-strand junctions by introducing symmetrical nicks in paired strands. Promotes annealing of linear ssDNA with homologous dsDNA. Required for DNA repair, homologous recombination and chromosome segregation.</text>
</comment>
<keyword evidence="7 13" id="KW-0378">Hydrolase</keyword>
<dbReference type="AlphaFoldDB" id="A0A4R0XJ80"/>
<keyword evidence="5 13" id="KW-0255">Endonuclease</keyword>
<dbReference type="InterPro" id="IPR011335">
    <property type="entry name" value="Restrct_endonuc-II-like"/>
</dbReference>
<evidence type="ECO:0000256" key="7">
    <source>
        <dbReference type="ARBA" id="ARBA00022801"/>
    </source>
</evidence>
<keyword evidence="3 13" id="KW-0540">Nuclease</keyword>
<evidence type="ECO:0000256" key="5">
    <source>
        <dbReference type="ARBA" id="ARBA00022759"/>
    </source>
</evidence>
<keyword evidence="10 13" id="KW-0234">DNA repair</keyword>
<dbReference type="CDD" id="cd22354">
    <property type="entry name" value="RecU-like"/>
    <property type="match status" value="1"/>
</dbReference>
<accession>A0A4R0XJ80</accession>
<evidence type="ECO:0000256" key="8">
    <source>
        <dbReference type="ARBA" id="ARBA00022842"/>
    </source>
</evidence>
<dbReference type="Gene3D" id="3.40.1350.10">
    <property type="match status" value="1"/>
</dbReference>
<comment type="similarity">
    <text evidence="11 13">Belongs to the RecU family.</text>
</comment>
<dbReference type="GO" id="GO:0006310">
    <property type="term" value="P:DNA recombination"/>
    <property type="evidence" value="ECO:0007669"/>
    <property type="project" value="UniProtKB-UniRule"/>
</dbReference>
<keyword evidence="6 13" id="KW-0227">DNA damage</keyword>
<dbReference type="NCBIfam" id="NF002581">
    <property type="entry name" value="PRK02234.1-2"/>
    <property type="match status" value="1"/>
</dbReference>
<dbReference type="GO" id="GO:0003676">
    <property type="term" value="F:nucleic acid binding"/>
    <property type="evidence" value="ECO:0007669"/>
    <property type="project" value="InterPro"/>
</dbReference>
<dbReference type="GO" id="GO:0005737">
    <property type="term" value="C:cytoplasm"/>
    <property type="evidence" value="ECO:0007669"/>
    <property type="project" value="UniProtKB-SubCell"/>
</dbReference>
<organism evidence="14 15">
    <name type="scientific">Mycoplasma todarodis</name>
    <dbReference type="NCBI Taxonomy" id="1937191"/>
    <lineage>
        <taxon>Bacteria</taxon>
        <taxon>Bacillati</taxon>
        <taxon>Mycoplasmatota</taxon>
        <taxon>Mollicutes</taxon>
        <taxon>Mycoplasmataceae</taxon>
        <taxon>Mycoplasma</taxon>
    </lineage>
</organism>
<dbReference type="HAMAP" id="MF_00130">
    <property type="entry name" value="RecU"/>
    <property type="match status" value="1"/>
</dbReference>
<comment type="subcellular location">
    <subcellularLocation>
        <location evidence="1 13">Cytoplasm</location>
    </subcellularLocation>
</comment>
<comment type="caution">
    <text evidence="14">The sequence shown here is derived from an EMBL/GenBank/DDBJ whole genome shotgun (WGS) entry which is preliminary data.</text>
</comment>
<evidence type="ECO:0000313" key="15">
    <source>
        <dbReference type="Proteomes" id="UP000291072"/>
    </source>
</evidence>
<evidence type="ECO:0000256" key="1">
    <source>
        <dbReference type="ARBA" id="ARBA00004496"/>
    </source>
</evidence>
<keyword evidence="2 13" id="KW-0963">Cytoplasm</keyword>
<feature type="binding site" evidence="13">
    <location>
        <position position="73"/>
    </location>
    <ligand>
        <name>Mg(2+)</name>
        <dbReference type="ChEBI" id="CHEBI:18420"/>
    </ligand>
</feature>
<feature type="binding site" evidence="13">
    <location>
        <position position="58"/>
    </location>
    <ligand>
        <name>Mg(2+)</name>
        <dbReference type="ChEBI" id="CHEBI:18420"/>
    </ligand>
</feature>
<protein>
    <recommendedName>
        <fullName evidence="12 13">Holliday junction resolvase RecU</fullName>
        <ecNumber evidence="13">3.1.21.10</ecNumber>
    </recommendedName>
    <alternativeName>
        <fullName evidence="13">Recombination protein U homolog</fullName>
    </alternativeName>
</protein>
<dbReference type="GO" id="GO:0000287">
    <property type="term" value="F:magnesium ion binding"/>
    <property type="evidence" value="ECO:0007669"/>
    <property type="project" value="UniProtKB-UniRule"/>
</dbReference>
<evidence type="ECO:0000256" key="10">
    <source>
        <dbReference type="ARBA" id="ARBA00023204"/>
    </source>
</evidence>
<dbReference type="Proteomes" id="UP000291072">
    <property type="component" value="Unassembled WGS sequence"/>
</dbReference>
<keyword evidence="15" id="KW-1185">Reference proteome</keyword>
<dbReference type="RefSeq" id="WP_131613798.1">
    <property type="nucleotide sequence ID" value="NZ_PSZP01000042.1"/>
</dbReference>
<dbReference type="InterPro" id="IPR011856">
    <property type="entry name" value="tRNA_endonuc-like_dom_sf"/>
</dbReference>
<reference evidence="14 15" key="1">
    <citation type="submission" date="2018-02" db="EMBL/GenBank/DDBJ databases">
        <title>Mycoplasma marinum and Mycoplasma todarodis sp. nov., moderately halophilic and psychrotolerant mycoplasmas isolated from cephalopods.</title>
        <authorList>
            <person name="Viver T."/>
        </authorList>
    </citation>
    <scope>NUCLEOTIDE SEQUENCE [LARGE SCALE GENOMIC DNA]</scope>
    <source>
        <strain evidence="14 15">5H</strain>
    </source>
</reference>
<feature type="binding site" evidence="13">
    <location>
        <position position="60"/>
    </location>
    <ligand>
        <name>Mg(2+)</name>
        <dbReference type="ChEBI" id="CHEBI:18420"/>
    </ligand>
</feature>
<sequence>MKNRGMLLESILNTTINLYRKNNVALFHKKEIPISFGKVIKNGKNIRLDNAFIKSKSTSDYYGVFKGKFIAFEAKSTNQKSLPLSNIKHHQRKYLNDVQNHGGIAFYIFSFKTYDKYFMIYVDTIENLRKKSFSLDDANEHGIELDLVFPGILDFLAHL</sequence>
<dbReference type="GO" id="GO:0007059">
    <property type="term" value="P:chromosome segregation"/>
    <property type="evidence" value="ECO:0007669"/>
    <property type="project" value="UniProtKB-UniRule"/>
</dbReference>
<dbReference type="InterPro" id="IPR004612">
    <property type="entry name" value="Resolv_RecU"/>
</dbReference>
<dbReference type="SUPFAM" id="SSF52980">
    <property type="entry name" value="Restriction endonuclease-like"/>
    <property type="match status" value="1"/>
</dbReference>
<name>A0A4R0XJ80_9MOLU</name>
<dbReference type="Pfam" id="PF03838">
    <property type="entry name" value="RecU"/>
    <property type="match status" value="1"/>
</dbReference>
<evidence type="ECO:0000256" key="3">
    <source>
        <dbReference type="ARBA" id="ARBA00022722"/>
    </source>
</evidence>
<evidence type="ECO:0000313" key="14">
    <source>
        <dbReference type="EMBL" id="TCG10474.1"/>
    </source>
</evidence>
<dbReference type="EMBL" id="PSZP01000042">
    <property type="protein sequence ID" value="TCG10474.1"/>
    <property type="molecule type" value="Genomic_DNA"/>
</dbReference>
<dbReference type="GO" id="GO:0006281">
    <property type="term" value="P:DNA repair"/>
    <property type="evidence" value="ECO:0007669"/>
    <property type="project" value="UniProtKB-UniRule"/>
</dbReference>
<evidence type="ECO:0000256" key="12">
    <source>
        <dbReference type="ARBA" id="ARBA00029523"/>
    </source>
</evidence>
<evidence type="ECO:0000256" key="2">
    <source>
        <dbReference type="ARBA" id="ARBA00022490"/>
    </source>
</evidence>
<keyword evidence="9 13" id="KW-0233">DNA recombination</keyword>
<keyword evidence="4 13" id="KW-0479">Metal-binding</keyword>
<evidence type="ECO:0000256" key="6">
    <source>
        <dbReference type="ARBA" id="ARBA00022763"/>
    </source>
</evidence>
<feature type="binding site" evidence="13">
    <location>
        <position position="91"/>
    </location>
    <ligand>
        <name>Mg(2+)</name>
        <dbReference type="ChEBI" id="CHEBI:18420"/>
    </ligand>
</feature>
<comment type="catalytic activity">
    <reaction evidence="13">
        <text>Endonucleolytic cleavage at a junction such as a reciprocal single-stranded crossover between two homologous DNA duplexes (Holliday junction).</text>
        <dbReference type="EC" id="3.1.21.10"/>
    </reaction>
</comment>
<evidence type="ECO:0000256" key="11">
    <source>
        <dbReference type="ARBA" id="ARBA00023447"/>
    </source>
</evidence>
<comment type="cofactor">
    <cofactor evidence="13">
        <name>Mg(2+)</name>
        <dbReference type="ChEBI" id="CHEBI:18420"/>
    </cofactor>
    <text evidence="13">Binds 1 Mg(2+) ion per subunit.</text>
</comment>
<gene>
    <name evidence="13" type="primary">recU</name>
    <name evidence="14" type="ORF">C4B25_04080</name>
</gene>
<dbReference type="OrthoDB" id="9783592at2"/>
<proteinExistence type="inferred from homology"/>